<evidence type="ECO:0000256" key="5">
    <source>
        <dbReference type="ARBA" id="ARBA00022917"/>
    </source>
</evidence>
<comment type="caution">
    <text evidence="14">The sequence shown here is derived from an EMBL/GenBank/DDBJ whole genome shotgun (WGS) entry which is preliminary data.</text>
</comment>
<dbReference type="InterPro" id="IPR004161">
    <property type="entry name" value="EFTu-like_2"/>
</dbReference>
<dbReference type="NCBIfam" id="TIGR01393">
    <property type="entry name" value="lepA"/>
    <property type="match status" value="1"/>
</dbReference>
<dbReference type="InterPro" id="IPR027417">
    <property type="entry name" value="P-loop_NTPase"/>
</dbReference>
<dbReference type="FunFam" id="3.30.70.2570:FF:000001">
    <property type="entry name" value="Translation factor GUF1, mitochondrial"/>
    <property type="match status" value="1"/>
</dbReference>
<dbReference type="PANTHER" id="PTHR43512:SF4">
    <property type="entry name" value="TRANSLATION FACTOR GUF1 HOMOLOG, CHLOROPLASTIC"/>
    <property type="match status" value="1"/>
</dbReference>
<evidence type="ECO:0000256" key="10">
    <source>
        <dbReference type="ARBA" id="ARBA00061052"/>
    </source>
</evidence>
<dbReference type="NCBIfam" id="TIGR00231">
    <property type="entry name" value="small_GTP"/>
    <property type="match status" value="1"/>
</dbReference>
<evidence type="ECO:0000259" key="13">
    <source>
        <dbReference type="PROSITE" id="PS51722"/>
    </source>
</evidence>
<dbReference type="GO" id="GO:0005525">
    <property type="term" value="F:GTP binding"/>
    <property type="evidence" value="ECO:0007669"/>
    <property type="project" value="UniProtKB-UniRule"/>
</dbReference>
<dbReference type="PROSITE" id="PS00301">
    <property type="entry name" value="G_TR_1"/>
    <property type="match status" value="1"/>
</dbReference>
<evidence type="ECO:0000256" key="11">
    <source>
        <dbReference type="ARBA" id="ARBA00066744"/>
    </source>
</evidence>
<dbReference type="EMBL" id="AZEC01000005">
    <property type="protein sequence ID" value="KRL13015.1"/>
    <property type="molecule type" value="Genomic_DNA"/>
</dbReference>
<dbReference type="PATRIC" id="fig|1423792.3.peg.2603"/>
<keyword evidence="2 12" id="KW-1003">Cell membrane</keyword>
<dbReference type="GO" id="GO:0003746">
    <property type="term" value="F:translation elongation factor activity"/>
    <property type="evidence" value="ECO:0007669"/>
    <property type="project" value="UniProtKB-UniRule"/>
</dbReference>
<reference evidence="14 15" key="1">
    <citation type="journal article" date="2015" name="Genome Announc.">
        <title>Expanding the biotechnology potential of lactobacilli through comparative genomics of 213 strains and associated genera.</title>
        <authorList>
            <person name="Sun Z."/>
            <person name="Harris H.M."/>
            <person name="McCann A."/>
            <person name="Guo C."/>
            <person name="Argimon S."/>
            <person name="Zhang W."/>
            <person name="Yang X."/>
            <person name="Jeffery I.B."/>
            <person name="Cooney J.C."/>
            <person name="Kagawa T.F."/>
            <person name="Liu W."/>
            <person name="Song Y."/>
            <person name="Salvetti E."/>
            <person name="Wrobel A."/>
            <person name="Rasinkangas P."/>
            <person name="Parkhill J."/>
            <person name="Rea M.C."/>
            <person name="O'Sullivan O."/>
            <person name="Ritari J."/>
            <person name="Douillard F.P."/>
            <person name="Paul Ross R."/>
            <person name="Yang R."/>
            <person name="Briner A.E."/>
            <person name="Felis G.E."/>
            <person name="de Vos W.M."/>
            <person name="Barrangou R."/>
            <person name="Klaenhammer T.R."/>
            <person name="Caufield P.W."/>
            <person name="Cui Y."/>
            <person name="Zhang H."/>
            <person name="O'Toole P.W."/>
        </authorList>
    </citation>
    <scope>NUCLEOTIDE SEQUENCE [LARGE SCALE GENOMIC DNA]</scope>
    <source>
        <strain evidence="14 15">DSM 12744</strain>
    </source>
</reference>
<dbReference type="FunFam" id="2.40.30.10:FF:000015">
    <property type="entry name" value="Translation factor GUF1, mitochondrial"/>
    <property type="match status" value="1"/>
</dbReference>
<dbReference type="Pfam" id="PF00009">
    <property type="entry name" value="GTP_EFTU"/>
    <property type="match status" value="1"/>
</dbReference>
<dbReference type="Gene3D" id="3.30.70.870">
    <property type="entry name" value="Elongation Factor G (Translational Gtpase), domain 3"/>
    <property type="match status" value="1"/>
</dbReference>
<dbReference type="RefSeq" id="WP_057819947.1">
    <property type="nucleotide sequence ID" value="NZ_AZEC01000005.1"/>
</dbReference>
<feature type="binding site" evidence="12">
    <location>
        <begin position="23"/>
        <end position="28"/>
    </location>
    <ligand>
        <name>GTP</name>
        <dbReference type="ChEBI" id="CHEBI:37565"/>
    </ligand>
</feature>
<dbReference type="InterPro" id="IPR006297">
    <property type="entry name" value="EF-4"/>
</dbReference>
<keyword evidence="5 12" id="KW-0648">Protein biosynthesis</keyword>
<dbReference type="EC" id="3.6.5.n1" evidence="11 12"/>
<keyword evidence="3 12" id="KW-0547">Nucleotide-binding</keyword>
<dbReference type="Pfam" id="PF03144">
    <property type="entry name" value="GTP_EFTU_D2"/>
    <property type="match status" value="1"/>
</dbReference>
<dbReference type="Gene3D" id="3.30.70.240">
    <property type="match status" value="1"/>
</dbReference>
<dbReference type="InterPro" id="IPR000795">
    <property type="entry name" value="T_Tr_GTP-bd_dom"/>
</dbReference>
<keyword evidence="15" id="KW-1185">Reference proteome</keyword>
<dbReference type="OrthoDB" id="9801591at2"/>
<dbReference type="SUPFAM" id="SSF52540">
    <property type="entry name" value="P-loop containing nucleoside triphosphate hydrolases"/>
    <property type="match status" value="1"/>
</dbReference>
<evidence type="ECO:0000256" key="3">
    <source>
        <dbReference type="ARBA" id="ARBA00022741"/>
    </source>
</evidence>
<evidence type="ECO:0000256" key="12">
    <source>
        <dbReference type="HAMAP-Rule" id="MF_00071"/>
    </source>
</evidence>
<evidence type="ECO:0000256" key="8">
    <source>
        <dbReference type="ARBA" id="ARBA00050293"/>
    </source>
</evidence>
<evidence type="ECO:0000256" key="9">
    <source>
        <dbReference type="ARBA" id="ARBA00057626"/>
    </source>
</evidence>
<evidence type="ECO:0000256" key="1">
    <source>
        <dbReference type="ARBA" id="ARBA00005454"/>
    </source>
</evidence>
<gene>
    <name evidence="12" type="primary">lepA</name>
    <name evidence="14" type="ORF">FD09_GL002555</name>
</gene>
<evidence type="ECO:0000313" key="15">
    <source>
        <dbReference type="Proteomes" id="UP000051330"/>
    </source>
</evidence>
<dbReference type="Proteomes" id="UP000051330">
    <property type="component" value="Unassembled WGS sequence"/>
</dbReference>
<dbReference type="AlphaFoldDB" id="A0A0R1MXX2"/>
<dbReference type="PRINTS" id="PR00315">
    <property type="entry name" value="ELONGATNFCT"/>
</dbReference>
<dbReference type="InterPro" id="IPR035647">
    <property type="entry name" value="EFG_III/V"/>
</dbReference>
<dbReference type="GO" id="GO:0043022">
    <property type="term" value="F:ribosome binding"/>
    <property type="evidence" value="ECO:0007669"/>
    <property type="project" value="UniProtKB-UniRule"/>
</dbReference>
<dbReference type="GO" id="GO:0005886">
    <property type="term" value="C:plasma membrane"/>
    <property type="evidence" value="ECO:0007669"/>
    <property type="project" value="UniProtKB-SubCell"/>
</dbReference>
<keyword evidence="6 12" id="KW-0342">GTP-binding</keyword>
<organism evidence="14 15">
    <name type="scientific">Schleiferilactobacillus perolens DSM 12744</name>
    <dbReference type="NCBI Taxonomy" id="1423792"/>
    <lineage>
        <taxon>Bacteria</taxon>
        <taxon>Bacillati</taxon>
        <taxon>Bacillota</taxon>
        <taxon>Bacilli</taxon>
        <taxon>Lactobacillales</taxon>
        <taxon>Lactobacillaceae</taxon>
        <taxon>Schleiferilactobacillus</taxon>
    </lineage>
</organism>
<dbReference type="InterPro" id="IPR031157">
    <property type="entry name" value="G_TR_CS"/>
</dbReference>
<evidence type="ECO:0000256" key="6">
    <source>
        <dbReference type="ARBA" id="ARBA00023134"/>
    </source>
</evidence>
<dbReference type="InterPro" id="IPR000640">
    <property type="entry name" value="EFG_V-like"/>
</dbReference>
<dbReference type="InterPro" id="IPR035654">
    <property type="entry name" value="LepA_IV"/>
</dbReference>
<proteinExistence type="inferred from homology"/>
<dbReference type="FunFam" id="3.40.50.300:FF:000078">
    <property type="entry name" value="Elongation factor 4"/>
    <property type="match status" value="1"/>
</dbReference>
<dbReference type="HAMAP" id="MF_00071">
    <property type="entry name" value="LepA"/>
    <property type="match status" value="1"/>
</dbReference>
<dbReference type="InterPro" id="IPR038363">
    <property type="entry name" value="LepA_C_sf"/>
</dbReference>
<dbReference type="Gene3D" id="3.30.70.2570">
    <property type="entry name" value="Elongation factor 4, C-terminal domain"/>
    <property type="match status" value="1"/>
</dbReference>
<comment type="similarity">
    <text evidence="10">Belongs to the GTP-binding elongation factor family. LepA subfamily.</text>
</comment>
<name>A0A0R1MXX2_9LACO</name>
<sequence>MDRQQMIERQKHIRNFSIVAHIDHGKSTIADRILEMTHTVAERDMTNQLLDNMPLERERGITIKLNAVELHYQAKDGETYIFHLIDTPGHVDFSYEVSRSLAACEGAILVVDAAQGVQAQTLANVYLALDNDLEIIPVINKIDLPSAQPDVVKQEIEDMIGIDASNAVLASAKEGIGIPELLERIVHDFPAPDGDLDAPLKALIFDSKYDNYRGAVLSVRIFDGTVKVGDRIKLMSTGKTYEVTEVGVMSPTAQPRDMLMAGDVGYLAASIKTVKDTRVGDTVTSAVNPTAKELKGYRQIQPMVYSGMYPVENAKYGDLREALEKLQLNDAALEFTPETSQALGFGFRCGFLGLLHMDVVQERLEREFDLDLIMTAPSVDYHVITTDGDTHVVDNPADMPDPTTIKEIQEPYVKAEIMVLSDYIGAVMELCQRKRGEYVTMNYLDKYRVSIVYEMPLSEIIYDFFDELKSSTKGYASLDYDIVGYRASDLVKMDILINGEPVDALSFIVHKDFAYQRGRDITTQLKATIPRQQFEIPIQAAIGNKIIARTTVKAYRKNVLAKCYGGDITRKRKLLEKQKAGKKRMKAVGNVEIPQEAFMVVLKTNEEETHDR</sequence>
<dbReference type="CDD" id="cd01890">
    <property type="entry name" value="LepA"/>
    <property type="match status" value="1"/>
</dbReference>
<comment type="similarity">
    <text evidence="1 12">Belongs to the TRAFAC class translation factor GTPase superfamily. Classic translation factor GTPase family. LepA subfamily.</text>
</comment>
<evidence type="ECO:0000313" key="14">
    <source>
        <dbReference type="EMBL" id="KRL13015.1"/>
    </source>
</evidence>
<evidence type="ECO:0000256" key="7">
    <source>
        <dbReference type="ARBA" id="ARBA00023136"/>
    </source>
</evidence>
<evidence type="ECO:0000256" key="4">
    <source>
        <dbReference type="ARBA" id="ARBA00022801"/>
    </source>
</evidence>
<dbReference type="SUPFAM" id="SSF54980">
    <property type="entry name" value="EF-G C-terminal domain-like"/>
    <property type="match status" value="2"/>
</dbReference>
<dbReference type="STRING" id="1423792.FD09_GL002555"/>
<comment type="catalytic activity">
    <reaction evidence="8 12">
        <text>GTP + H2O = GDP + phosphate + H(+)</text>
        <dbReference type="Rhea" id="RHEA:19669"/>
        <dbReference type="ChEBI" id="CHEBI:15377"/>
        <dbReference type="ChEBI" id="CHEBI:15378"/>
        <dbReference type="ChEBI" id="CHEBI:37565"/>
        <dbReference type="ChEBI" id="CHEBI:43474"/>
        <dbReference type="ChEBI" id="CHEBI:58189"/>
        <dbReference type="EC" id="3.6.5.n1"/>
    </reaction>
</comment>
<evidence type="ECO:0000256" key="2">
    <source>
        <dbReference type="ARBA" id="ARBA00022475"/>
    </source>
</evidence>
<dbReference type="GO" id="GO:0045727">
    <property type="term" value="P:positive regulation of translation"/>
    <property type="evidence" value="ECO:0007669"/>
    <property type="project" value="UniProtKB-UniRule"/>
</dbReference>
<dbReference type="CDD" id="cd16260">
    <property type="entry name" value="EF4_III"/>
    <property type="match status" value="1"/>
</dbReference>
<dbReference type="Gene3D" id="3.40.50.300">
    <property type="entry name" value="P-loop containing nucleotide triphosphate hydrolases"/>
    <property type="match status" value="1"/>
</dbReference>
<dbReference type="PANTHER" id="PTHR43512">
    <property type="entry name" value="TRANSLATION FACTOR GUF1-RELATED"/>
    <property type="match status" value="1"/>
</dbReference>
<dbReference type="CDD" id="cd03699">
    <property type="entry name" value="EF4_II"/>
    <property type="match status" value="1"/>
</dbReference>
<dbReference type="PROSITE" id="PS51722">
    <property type="entry name" value="G_TR_2"/>
    <property type="match status" value="1"/>
</dbReference>
<dbReference type="Pfam" id="PF00679">
    <property type="entry name" value="EFG_C"/>
    <property type="match status" value="1"/>
</dbReference>
<dbReference type="FunFam" id="3.30.70.240:FF:000007">
    <property type="entry name" value="Translation factor GUF1, mitochondrial"/>
    <property type="match status" value="1"/>
</dbReference>
<dbReference type="CDD" id="cd03709">
    <property type="entry name" value="lepA_C"/>
    <property type="match status" value="1"/>
</dbReference>
<dbReference type="FunFam" id="3.30.70.870:FF:000004">
    <property type="entry name" value="Translation factor GUF1, mitochondrial"/>
    <property type="match status" value="1"/>
</dbReference>
<dbReference type="Gene3D" id="2.40.30.10">
    <property type="entry name" value="Translation factors"/>
    <property type="match status" value="1"/>
</dbReference>
<comment type="subcellular location">
    <subcellularLocation>
        <location evidence="12">Cell membrane</location>
        <topology evidence="12">Peripheral membrane protein</topology>
        <orientation evidence="12">Cytoplasmic side</orientation>
    </subcellularLocation>
</comment>
<accession>A0A0R1MXX2</accession>
<dbReference type="InterPro" id="IPR013842">
    <property type="entry name" value="LepA_CTD"/>
</dbReference>
<keyword evidence="7 12" id="KW-0472">Membrane</keyword>
<feature type="binding site" evidence="12">
    <location>
        <begin position="140"/>
        <end position="143"/>
    </location>
    <ligand>
        <name>GTP</name>
        <dbReference type="ChEBI" id="CHEBI:37565"/>
    </ligand>
</feature>
<protein>
    <recommendedName>
        <fullName evidence="11 12">Elongation factor 4</fullName>
        <shortName evidence="12">EF-4</shortName>
        <ecNumber evidence="11 12">3.6.5.n1</ecNumber>
    </recommendedName>
    <alternativeName>
        <fullName evidence="12">Ribosomal back-translocase LepA</fullName>
    </alternativeName>
</protein>
<keyword evidence="4 12" id="KW-0378">Hydrolase</keyword>
<comment type="function">
    <text evidence="9 12">Required for accurate and efficient protein synthesis under certain stress conditions. May act as a fidelity factor of the translation reaction, by catalyzing a one-codon backward translocation of tRNAs on improperly translocated ribosomes. Back-translocation proceeds from a post-translocation (POST) complex to a pre-translocation (PRE) complex, thus giving elongation factor G a second chance to translocate the tRNAs correctly. Binds to ribosomes in a GTP-dependent manner.</text>
</comment>
<feature type="domain" description="Tr-type G" evidence="13">
    <location>
        <begin position="11"/>
        <end position="193"/>
    </location>
</feature>
<dbReference type="InterPro" id="IPR005225">
    <property type="entry name" value="Small_GTP-bd"/>
</dbReference>
<dbReference type="Pfam" id="PF06421">
    <property type="entry name" value="LepA_C"/>
    <property type="match status" value="1"/>
</dbReference>
<dbReference type="GO" id="GO:0003924">
    <property type="term" value="F:GTPase activity"/>
    <property type="evidence" value="ECO:0007669"/>
    <property type="project" value="UniProtKB-UniRule"/>
</dbReference>